<dbReference type="Proteomes" id="UP000289166">
    <property type="component" value="Unassembled WGS sequence"/>
</dbReference>
<dbReference type="GO" id="GO:0051539">
    <property type="term" value="F:4 iron, 4 sulfur cluster binding"/>
    <property type="evidence" value="ECO:0007669"/>
    <property type="project" value="UniProtKB-KW"/>
</dbReference>
<gene>
    <name evidence="6" type="ORF">EFD62_13705</name>
</gene>
<dbReference type="SUPFAM" id="SSF54862">
    <property type="entry name" value="4Fe-4S ferredoxins"/>
    <property type="match status" value="1"/>
</dbReference>
<dbReference type="PROSITE" id="PS51379">
    <property type="entry name" value="4FE4S_FER_2"/>
    <property type="match status" value="2"/>
</dbReference>
<evidence type="ECO:0000256" key="4">
    <source>
        <dbReference type="ARBA" id="ARBA00023014"/>
    </source>
</evidence>
<evidence type="ECO:0000256" key="1">
    <source>
        <dbReference type="ARBA" id="ARBA00022485"/>
    </source>
</evidence>
<dbReference type="EMBL" id="RLII01000023">
    <property type="protein sequence ID" value="RXE58148.1"/>
    <property type="molecule type" value="Genomic_DNA"/>
</dbReference>
<keyword evidence="4" id="KW-0411">Iron-sulfur</keyword>
<reference evidence="7" key="1">
    <citation type="submission" date="2018-11" db="EMBL/GenBank/DDBJ databases">
        <title>Genome sequencing of a novel mesophilic and cellulolytic organism within the genus Hungateiclostridium.</title>
        <authorList>
            <person name="Rettenmaier R."/>
            <person name="Liebl W."/>
            <person name="Zverlov V."/>
        </authorList>
    </citation>
    <scope>NUCLEOTIDE SEQUENCE [LARGE SCALE GENOMIC DNA]</scope>
    <source>
        <strain evidence="7">N2K1</strain>
    </source>
</reference>
<dbReference type="PROSITE" id="PS00198">
    <property type="entry name" value="4FE4S_FER_1"/>
    <property type="match status" value="1"/>
</dbReference>
<dbReference type="InterPro" id="IPR017896">
    <property type="entry name" value="4Fe4S_Fe-S-bd"/>
</dbReference>
<name>A0A4Q0I1U2_9FIRM</name>
<feature type="domain" description="4Fe-4S ferredoxin-type" evidence="5">
    <location>
        <begin position="35"/>
        <end position="64"/>
    </location>
</feature>
<dbReference type="InterPro" id="IPR050572">
    <property type="entry name" value="Fe-S_Ferredoxin"/>
</dbReference>
<evidence type="ECO:0000256" key="3">
    <source>
        <dbReference type="ARBA" id="ARBA00023004"/>
    </source>
</evidence>
<dbReference type="OrthoDB" id="9810688at2"/>
<evidence type="ECO:0000259" key="5">
    <source>
        <dbReference type="PROSITE" id="PS51379"/>
    </source>
</evidence>
<evidence type="ECO:0000313" key="6">
    <source>
        <dbReference type="EMBL" id="RXE58148.1"/>
    </source>
</evidence>
<dbReference type="RefSeq" id="WP_069195974.1">
    <property type="nucleotide sequence ID" value="NZ_RLII01000023.1"/>
</dbReference>
<organism evidence="6 7">
    <name type="scientific">Acetivibrio mesophilus</name>
    <dbReference type="NCBI Taxonomy" id="2487273"/>
    <lineage>
        <taxon>Bacteria</taxon>
        <taxon>Bacillati</taxon>
        <taxon>Bacillota</taxon>
        <taxon>Clostridia</taxon>
        <taxon>Eubacteriales</taxon>
        <taxon>Oscillospiraceae</taxon>
        <taxon>Acetivibrio</taxon>
    </lineage>
</organism>
<keyword evidence="3" id="KW-0408">Iron</keyword>
<feature type="domain" description="4Fe-4S ferredoxin-type" evidence="5">
    <location>
        <begin position="5"/>
        <end position="34"/>
    </location>
</feature>
<keyword evidence="7" id="KW-1185">Reference proteome</keyword>
<dbReference type="PANTHER" id="PTHR43687">
    <property type="entry name" value="ADENYLYLSULFATE REDUCTASE, BETA SUBUNIT"/>
    <property type="match status" value="1"/>
</dbReference>
<dbReference type="Pfam" id="PF14697">
    <property type="entry name" value="Fer4_21"/>
    <property type="match status" value="1"/>
</dbReference>
<accession>A0A4Q0I1U2</accession>
<keyword evidence="2" id="KW-0479">Metal-binding</keyword>
<protein>
    <submittedName>
        <fullName evidence="6">4Fe-4S dicluster domain-containing protein</fullName>
    </submittedName>
</protein>
<evidence type="ECO:0000256" key="2">
    <source>
        <dbReference type="ARBA" id="ARBA00022723"/>
    </source>
</evidence>
<dbReference type="PANTHER" id="PTHR43687:SF1">
    <property type="entry name" value="FERREDOXIN III"/>
    <property type="match status" value="1"/>
</dbReference>
<dbReference type="AlphaFoldDB" id="A0A4Q0I1U2"/>
<dbReference type="InterPro" id="IPR017900">
    <property type="entry name" value="4Fe4S_Fe_S_CS"/>
</dbReference>
<dbReference type="Gene3D" id="3.30.70.20">
    <property type="match status" value="2"/>
</dbReference>
<dbReference type="GO" id="GO:0046872">
    <property type="term" value="F:metal ion binding"/>
    <property type="evidence" value="ECO:0007669"/>
    <property type="project" value="UniProtKB-KW"/>
</dbReference>
<evidence type="ECO:0000313" key="7">
    <source>
        <dbReference type="Proteomes" id="UP000289166"/>
    </source>
</evidence>
<sequence length="68" mass="7138">MLAKKYAVVDQSRCVACGECTHVCPKEAISVPHGCFAAVNIEKCIGCGKCARACPAGCIKVNLIRQGI</sequence>
<comment type="caution">
    <text evidence="6">The sequence shown here is derived from an EMBL/GenBank/DDBJ whole genome shotgun (WGS) entry which is preliminary data.</text>
</comment>
<keyword evidence="1" id="KW-0004">4Fe-4S</keyword>
<proteinExistence type="predicted"/>